<gene>
    <name evidence="4" type="ORF">RM530_01055</name>
</gene>
<comment type="similarity">
    <text evidence="1 3">Belongs to the short-chain dehydrogenases/reductases (SDR) family.</text>
</comment>
<evidence type="ECO:0000313" key="4">
    <source>
        <dbReference type="EMBL" id="MDT0495955.1"/>
    </source>
</evidence>
<dbReference type="PRINTS" id="PR00080">
    <property type="entry name" value="SDRFAMILY"/>
</dbReference>
<dbReference type="InterPro" id="IPR002347">
    <property type="entry name" value="SDR_fam"/>
</dbReference>
<dbReference type="RefSeq" id="WP_311363347.1">
    <property type="nucleotide sequence ID" value="NZ_JAVRIC010000001.1"/>
</dbReference>
<evidence type="ECO:0000256" key="2">
    <source>
        <dbReference type="ARBA" id="ARBA00023002"/>
    </source>
</evidence>
<evidence type="ECO:0000256" key="3">
    <source>
        <dbReference type="RuleBase" id="RU000363"/>
    </source>
</evidence>
<dbReference type="PIRSF" id="PIRSF000126">
    <property type="entry name" value="11-beta-HSD1"/>
    <property type="match status" value="1"/>
</dbReference>
<dbReference type="EMBL" id="JAVRIC010000001">
    <property type="protein sequence ID" value="MDT0495955.1"/>
    <property type="molecule type" value="Genomic_DNA"/>
</dbReference>
<dbReference type="SUPFAM" id="SSF51735">
    <property type="entry name" value="NAD(P)-binding Rossmann-fold domains"/>
    <property type="match status" value="1"/>
</dbReference>
<name>A0ABU2WEI4_9GAMM</name>
<evidence type="ECO:0000256" key="1">
    <source>
        <dbReference type="ARBA" id="ARBA00006484"/>
    </source>
</evidence>
<dbReference type="Gene3D" id="3.40.50.720">
    <property type="entry name" value="NAD(P)-binding Rossmann-like Domain"/>
    <property type="match status" value="1"/>
</dbReference>
<reference evidence="4 5" key="1">
    <citation type="submission" date="2023-09" db="EMBL/GenBank/DDBJ databases">
        <authorList>
            <person name="Rey-Velasco X."/>
        </authorList>
    </citation>
    <scope>NUCLEOTIDE SEQUENCE [LARGE SCALE GENOMIC DNA]</scope>
    <source>
        <strain evidence="4 5">W345</strain>
    </source>
</reference>
<dbReference type="PANTHER" id="PTHR44196">
    <property type="entry name" value="DEHYDROGENASE/REDUCTASE SDR FAMILY MEMBER 7B"/>
    <property type="match status" value="1"/>
</dbReference>
<accession>A0ABU2WEI4</accession>
<protein>
    <submittedName>
        <fullName evidence="4">SDR family oxidoreductase</fullName>
        <ecNumber evidence="4">1.-.-.-</ecNumber>
    </submittedName>
</protein>
<organism evidence="4 5">
    <name type="scientific">Banduia mediterranea</name>
    <dbReference type="NCBI Taxonomy" id="3075609"/>
    <lineage>
        <taxon>Bacteria</taxon>
        <taxon>Pseudomonadati</taxon>
        <taxon>Pseudomonadota</taxon>
        <taxon>Gammaproteobacteria</taxon>
        <taxon>Nevskiales</taxon>
        <taxon>Algiphilaceae</taxon>
        <taxon>Banduia</taxon>
    </lineage>
</organism>
<keyword evidence="5" id="KW-1185">Reference proteome</keyword>
<dbReference type="PRINTS" id="PR00081">
    <property type="entry name" value="GDHRDH"/>
</dbReference>
<keyword evidence="2 4" id="KW-0560">Oxidoreductase</keyword>
<dbReference type="GO" id="GO:0016491">
    <property type="term" value="F:oxidoreductase activity"/>
    <property type="evidence" value="ECO:0007669"/>
    <property type="project" value="UniProtKB-KW"/>
</dbReference>
<dbReference type="Pfam" id="PF00106">
    <property type="entry name" value="adh_short"/>
    <property type="match status" value="1"/>
</dbReference>
<dbReference type="PANTHER" id="PTHR44196:SF2">
    <property type="entry name" value="SHORT-CHAIN DEHYDROGENASE-RELATED"/>
    <property type="match status" value="1"/>
</dbReference>
<comment type="caution">
    <text evidence="4">The sequence shown here is derived from an EMBL/GenBank/DDBJ whole genome shotgun (WGS) entry which is preliminary data.</text>
</comment>
<sequence>MTGRTALVTGASSGIGEEFARQLAADNYDLILVARSREKLLALAEHLRERHGCRIEVIAADLTQPRPGRRIADSVEALGMHVDLLINNAGFGHLGAFDAQEAGRPYDMVQLNCAAVVDLVEAFLPPMLAVGRGGIVNVASLAAFQPMPRMSVYSATKAFVLNFSLGLWAEYKKRGIRVVCVCPGPVDTPFFETSGAGTMREYVPRFAVASANRVVDDALLGLERARPVVLPRQSSKWLAAGSRLLPQTFIARFLDRALDR</sequence>
<dbReference type="EC" id="1.-.-.-" evidence="4"/>
<dbReference type="Proteomes" id="UP001254608">
    <property type="component" value="Unassembled WGS sequence"/>
</dbReference>
<proteinExistence type="inferred from homology"/>
<evidence type="ECO:0000313" key="5">
    <source>
        <dbReference type="Proteomes" id="UP001254608"/>
    </source>
</evidence>
<dbReference type="InterPro" id="IPR036291">
    <property type="entry name" value="NAD(P)-bd_dom_sf"/>
</dbReference>